<protein>
    <submittedName>
        <fullName evidence="2">DsrE/DsrF-like family protein</fullName>
    </submittedName>
</protein>
<keyword evidence="1" id="KW-1133">Transmembrane helix</keyword>
<keyword evidence="1" id="KW-0812">Transmembrane</keyword>
<evidence type="ECO:0000256" key="1">
    <source>
        <dbReference type="SAM" id="Phobius"/>
    </source>
</evidence>
<sequence length="244" mass="27348">MMNKQDISDEFLNSYVDNELESDERNELFDSINRDEALKARLCELRGLKEMVQLAYPELPAHTNSLVKIKRPWPHYLQTLAACLLLLLFGGASGWVISENWESRGDHKISSLVAAIQSNDIPAEPGKIIIQISNSNPVRLKTALDETESLLENYKQENRPLKVEVIANGSGVDLLRSDVSPYGARIGLMKAKYPNLDFVVCNQTVSNLQKKGVIVHLLPHIGSATSAIDEINKRLLQGWDFVRV</sequence>
<proteinExistence type="predicted"/>
<dbReference type="EMBL" id="MLJW01000067">
    <property type="protein sequence ID" value="OIR03286.1"/>
    <property type="molecule type" value="Genomic_DNA"/>
</dbReference>
<dbReference type="InterPro" id="IPR027396">
    <property type="entry name" value="DsrEFH-like"/>
</dbReference>
<accession>A0A1J5STA6</accession>
<gene>
    <name evidence="2" type="ORF">GALL_145580</name>
</gene>
<organism evidence="2">
    <name type="scientific">mine drainage metagenome</name>
    <dbReference type="NCBI Taxonomy" id="410659"/>
    <lineage>
        <taxon>unclassified sequences</taxon>
        <taxon>metagenomes</taxon>
        <taxon>ecological metagenomes</taxon>
    </lineage>
</organism>
<reference evidence="2" key="1">
    <citation type="submission" date="2016-10" db="EMBL/GenBank/DDBJ databases">
        <title>Sequence of Gallionella enrichment culture.</title>
        <authorList>
            <person name="Poehlein A."/>
            <person name="Muehling M."/>
            <person name="Daniel R."/>
        </authorList>
    </citation>
    <scope>NUCLEOTIDE SEQUENCE</scope>
</reference>
<dbReference type="Gene3D" id="3.40.1260.10">
    <property type="entry name" value="DsrEFH-like"/>
    <property type="match status" value="1"/>
</dbReference>
<dbReference type="PANTHER" id="PTHR37691:SF1">
    <property type="entry name" value="BLR3518 PROTEIN"/>
    <property type="match status" value="1"/>
</dbReference>
<feature type="transmembrane region" description="Helical" evidence="1">
    <location>
        <begin position="76"/>
        <end position="97"/>
    </location>
</feature>
<comment type="caution">
    <text evidence="2">The sequence shown here is derived from an EMBL/GenBank/DDBJ whole genome shotgun (WGS) entry which is preliminary data.</text>
</comment>
<keyword evidence="1" id="KW-0472">Membrane</keyword>
<name>A0A1J5STA6_9ZZZZ</name>
<evidence type="ECO:0000313" key="2">
    <source>
        <dbReference type="EMBL" id="OIR03286.1"/>
    </source>
</evidence>
<dbReference type="PANTHER" id="PTHR37691">
    <property type="entry name" value="BLR3518 PROTEIN"/>
    <property type="match status" value="1"/>
</dbReference>
<dbReference type="AlphaFoldDB" id="A0A1J5STA6"/>
<dbReference type="SUPFAM" id="SSF75169">
    <property type="entry name" value="DsrEFH-like"/>
    <property type="match status" value="1"/>
</dbReference>